<dbReference type="PROSITE" id="PS51782">
    <property type="entry name" value="LYSM"/>
    <property type="match status" value="1"/>
</dbReference>
<keyword evidence="4" id="KW-1185">Reference proteome</keyword>
<accession>A0A2P8E443</accession>
<dbReference type="OrthoDB" id="5084290at2"/>
<dbReference type="EMBL" id="PYGE01000006">
    <property type="protein sequence ID" value="PSL04243.1"/>
    <property type="molecule type" value="Genomic_DNA"/>
</dbReference>
<protein>
    <submittedName>
        <fullName evidence="3">LysM domain-containing protein</fullName>
    </submittedName>
</protein>
<evidence type="ECO:0000256" key="1">
    <source>
        <dbReference type="SAM" id="Phobius"/>
    </source>
</evidence>
<dbReference type="SMART" id="SM00257">
    <property type="entry name" value="LysM"/>
    <property type="match status" value="1"/>
</dbReference>
<dbReference type="InterPro" id="IPR018392">
    <property type="entry name" value="LysM"/>
</dbReference>
<feature type="domain" description="LysM" evidence="2">
    <location>
        <begin position="94"/>
        <end position="144"/>
    </location>
</feature>
<evidence type="ECO:0000313" key="4">
    <source>
        <dbReference type="Proteomes" id="UP000243528"/>
    </source>
</evidence>
<dbReference type="Pfam" id="PF01476">
    <property type="entry name" value="LysM"/>
    <property type="match status" value="1"/>
</dbReference>
<name>A0A2P8E443_9ACTN</name>
<evidence type="ECO:0000259" key="2">
    <source>
        <dbReference type="PROSITE" id="PS51782"/>
    </source>
</evidence>
<dbReference type="Proteomes" id="UP000243528">
    <property type="component" value="Unassembled WGS sequence"/>
</dbReference>
<feature type="transmembrane region" description="Helical" evidence="1">
    <location>
        <begin position="63"/>
        <end position="85"/>
    </location>
</feature>
<keyword evidence="1" id="KW-1133">Transmembrane helix</keyword>
<dbReference type="InterPro" id="IPR036779">
    <property type="entry name" value="LysM_dom_sf"/>
</dbReference>
<organism evidence="3 4">
    <name type="scientific">Haloactinopolyspora alba</name>
    <dbReference type="NCBI Taxonomy" id="648780"/>
    <lineage>
        <taxon>Bacteria</taxon>
        <taxon>Bacillati</taxon>
        <taxon>Actinomycetota</taxon>
        <taxon>Actinomycetes</taxon>
        <taxon>Jiangellales</taxon>
        <taxon>Jiangellaceae</taxon>
        <taxon>Haloactinopolyspora</taxon>
    </lineage>
</organism>
<evidence type="ECO:0000313" key="3">
    <source>
        <dbReference type="EMBL" id="PSL04243.1"/>
    </source>
</evidence>
<comment type="caution">
    <text evidence="3">The sequence shown here is derived from an EMBL/GenBank/DDBJ whole genome shotgun (WGS) entry which is preliminary data.</text>
</comment>
<sequence>MATTMYEPTEQTNARVVVRSAPVRTQVRTGARRRPSGVPLPVECGGSAPPTVHGARLTRRGRVVLAIAWLVLVAAGVLGVARPWAETSVEPAGETVRIGSGDTLWEVAGEYAPGADPREVVTAIVELNELRSAGDIHAGDRLVLPAVP</sequence>
<keyword evidence="1" id="KW-0812">Transmembrane</keyword>
<dbReference type="CDD" id="cd00118">
    <property type="entry name" value="LysM"/>
    <property type="match status" value="1"/>
</dbReference>
<gene>
    <name evidence="3" type="ORF">CLV30_106249</name>
</gene>
<dbReference type="RefSeq" id="WP_106537239.1">
    <property type="nucleotide sequence ID" value="NZ_ML142900.1"/>
</dbReference>
<keyword evidence="1" id="KW-0472">Membrane</keyword>
<dbReference type="Gene3D" id="3.10.350.10">
    <property type="entry name" value="LysM domain"/>
    <property type="match status" value="1"/>
</dbReference>
<dbReference type="AlphaFoldDB" id="A0A2P8E443"/>
<proteinExistence type="predicted"/>
<reference evidence="3 4" key="1">
    <citation type="submission" date="2018-03" db="EMBL/GenBank/DDBJ databases">
        <title>Genomic Encyclopedia of Archaeal and Bacterial Type Strains, Phase II (KMG-II): from individual species to whole genera.</title>
        <authorList>
            <person name="Goeker M."/>
        </authorList>
    </citation>
    <scope>NUCLEOTIDE SEQUENCE [LARGE SCALE GENOMIC DNA]</scope>
    <source>
        <strain evidence="3 4">DSM 45211</strain>
    </source>
</reference>